<dbReference type="AlphaFoldDB" id="A0A3M7T9G1"/>
<keyword evidence="1" id="KW-0812">Transmembrane</keyword>
<evidence type="ECO:0000256" key="1">
    <source>
        <dbReference type="SAM" id="Phobius"/>
    </source>
</evidence>
<sequence length="147" mass="17483">MVLLHRFHLLWYFADLNFVYLIVDEFAYGVFFVFFNILLNCVTKTLFGNSNHFVPFISFFELEIDYVHWGIRGSGREYCKKFFIIQILKLKNIPWVGDFINHFLSKSYFINRLIVCLIAIRCVWAQVRSQKAKSNSAFMLMTPDDQV</sequence>
<comment type="caution">
    <text evidence="2">The sequence shown here is derived from an EMBL/GenBank/DDBJ whole genome shotgun (WGS) entry which is preliminary data.</text>
</comment>
<keyword evidence="1" id="KW-0472">Membrane</keyword>
<feature type="transmembrane region" description="Helical" evidence="1">
    <location>
        <begin position="18"/>
        <end position="39"/>
    </location>
</feature>
<keyword evidence="1" id="KW-1133">Transmembrane helix</keyword>
<evidence type="ECO:0000313" key="2">
    <source>
        <dbReference type="EMBL" id="RNA44629.1"/>
    </source>
</evidence>
<reference evidence="2 3" key="1">
    <citation type="journal article" date="2018" name="Sci. Rep.">
        <title>Genomic signatures of local adaptation to the degree of environmental predictability in rotifers.</title>
        <authorList>
            <person name="Franch-Gras L."/>
            <person name="Hahn C."/>
            <person name="Garcia-Roger E.M."/>
            <person name="Carmona M.J."/>
            <person name="Serra M."/>
            <person name="Gomez A."/>
        </authorList>
    </citation>
    <scope>NUCLEOTIDE SEQUENCE [LARGE SCALE GENOMIC DNA]</scope>
    <source>
        <strain evidence="2">HYR1</strain>
    </source>
</reference>
<keyword evidence="3" id="KW-1185">Reference proteome</keyword>
<dbReference type="Proteomes" id="UP000276133">
    <property type="component" value="Unassembled WGS sequence"/>
</dbReference>
<proteinExistence type="predicted"/>
<evidence type="ECO:0000313" key="3">
    <source>
        <dbReference type="Proteomes" id="UP000276133"/>
    </source>
</evidence>
<protein>
    <submittedName>
        <fullName evidence="2">Uncharacterized protein</fullName>
    </submittedName>
</protein>
<dbReference type="EMBL" id="REGN01000082">
    <property type="protein sequence ID" value="RNA44629.1"/>
    <property type="molecule type" value="Genomic_DNA"/>
</dbReference>
<accession>A0A3M7T9G1</accession>
<gene>
    <name evidence="2" type="ORF">BpHYR1_035223</name>
</gene>
<name>A0A3M7T9G1_BRAPC</name>
<organism evidence="2 3">
    <name type="scientific">Brachionus plicatilis</name>
    <name type="common">Marine rotifer</name>
    <name type="synonym">Brachionus muelleri</name>
    <dbReference type="NCBI Taxonomy" id="10195"/>
    <lineage>
        <taxon>Eukaryota</taxon>
        <taxon>Metazoa</taxon>
        <taxon>Spiralia</taxon>
        <taxon>Gnathifera</taxon>
        <taxon>Rotifera</taxon>
        <taxon>Eurotatoria</taxon>
        <taxon>Monogononta</taxon>
        <taxon>Pseudotrocha</taxon>
        <taxon>Ploima</taxon>
        <taxon>Brachionidae</taxon>
        <taxon>Brachionus</taxon>
    </lineage>
</organism>